<gene>
    <name evidence="3" type="ORF">Q5H94_02680</name>
</gene>
<evidence type="ECO:0000313" key="3">
    <source>
        <dbReference type="EMBL" id="MDO7841220.1"/>
    </source>
</evidence>
<protein>
    <submittedName>
        <fullName evidence="3">YceI family protein</fullName>
    </submittedName>
</protein>
<feature type="chain" id="PRO_5045370103" evidence="1">
    <location>
        <begin position="18"/>
        <end position="205"/>
    </location>
</feature>
<dbReference type="SUPFAM" id="SSF101874">
    <property type="entry name" value="YceI-like"/>
    <property type="match status" value="1"/>
</dbReference>
<dbReference type="Gene3D" id="2.40.128.110">
    <property type="entry name" value="Lipid/polyisoprenoid-binding, YceI-like"/>
    <property type="match status" value="1"/>
</dbReference>
<dbReference type="Pfam" id="PF04264">
    <property type="entry name" value="YceI"/>
    <property type="match status" value="1"/>
</dbReference>
<keyword evidence="1" id="KW-0732">Signal</keyword>
<dbReference type="RefSeq" id="WP_304559668.1">
    <property type="nucleotide sequence ID" value="NZ_JAUQSZ010000001.1"/>
</dbReference>
<dbReference type="SMART" id="SM00867">
    <property type="entry name" value="YceI"/>
    <property type="match status" value="1"/>
</dbReference>
<evidence type="ECO:0000256" key="1">
    <source>
        <dbReference type="SAM" id="SignalP"/>
    </source>
</evidence>
<comment type="caution">
    <text evidence="3">The sequence shown here is derived from an EMBL/GenBank/DDBJ whole genome shotgun (WGS) entry which is preliminary data.</text>
</comment>
<feature type="domain" description="Lipid/polyisoprenoid-binding YceI-like" evidence="2">
    <location>
        <begin position="38"/>
        <end position="203"/>
    </location>
</feature>
<dbReference type="Proteomes" id="UP001176468">
    <property type="component" value="Unassembled WGS sequence"/>
</dbReference>
<organism evidence="3 4">
    <name type="scientific">Sphingomonas immobilis</name>
    <dbReference type="NCBI Taxonomy" id="3063997"/>
    <lineage>
        <taxon>Bacteria</taxon>
        <taxon>Pseudomonadati</taxon>
        <taxon>Pseudomonadota</taxon>
        <taxon>Alphaproteobacteria</taxon>
        <taxon>Sphingomonadales</taxon>
        <taxon>Sphingomonadaceae</taxon>
        <taxon>Sphingomonas</taxon>
    </lineage>
</organism>
<accession>A0ABT8ZW30</accession>
<dbReference type="InterPro" id="IPR036761">
    <property type="entry name" value="TTHA0802/YceI-like_sf"/>
</dbReference>
<dbReference type="PANTHER" id="PTHR34406:SF1">
    <property type="entry name" value="PROTEIN YCEI"/>
    <property type="match status" value="1"/>
</dbReference>
<proteinExistence type="predicted"/>
<evidence type="ECO:0000313" key="4">
    <source>
        <dbReference type="Proteomes" id="UP001176468"/>
    </source>
</evidence>
<dbReference type="EMBL" id="JAUQSZ010000001">
    <property type="protein sequence ID" value="MDO7841220.1"/>
    <property type="molecule type" value="Genomic_DNA"/>
</dbReference>
<dbReference type="InterPro" id="IPR007372">
    <property type="entry name" value="Lipid/polyisoprenoid-bd_YceI"/>
</dbReference>
<dbReference type="PANTHER" id="PTHR34406">
    <property type="entry name" value="PROTEIN YCEI"/>
    <property type="match status" value="1"/>
</dbReference>
<evidence type="ECO:0000259" key="2">
    <source>
        <dbReference type="SMART" id="SM00867"/>
    </source>
</evidence>
<name>A0ABT8ZW30_9SPHN</name>
<keyword evidence="4" id="KW-1185">Reference proteome</keyword>
<sequence>MRTAPALLLFLAAPAAAQMTLPVEAPGKPDPKIATSGKYKIEPTHTQALFTVTHLGWTYYTGQFTNPTGTLTLDTKRPANSKVSVTFAIDKVLTTVPDLDAHLKGPDFFDAAKFPTATFTSTKVTPTGPATATIAGTLTLHGVTKPVTLKARFIGAGKTFWGEKKMAIGFAATTSIKRSAFGMGANIPLVSDNVDLVINAGFDAD</sequence>
<reference evidence="3" key="1">
    <citation type="submission" date="2023-07" db="EMBL/GenBank/DDBJ databases">
        <authorList>
            <person name="Kim M.K."/>
        </authorList>
    </citation>
    <scope>NUCLEOTIDE SEQUENCE</scope>
    <source>
        <strain evidence="3">CA1-15</strain>
    </source>
</reference>
<feature type="signal peptide" evidence="1">
    <location>
        <begin position="1"/>
        <end position="17"/>
    </location>
</feature>